<dbReference type="PANTHER" id="PTHR43060:SF15">
    <property type="entry name" value="3-HYDROXYISOBUTYRATE DEHYDROGENASE-LIKE 1, MITOCHONDRIAL-RELATED"/>
    <property type="match status" value="1"/>
</dbReference>
<evidence type="ECO:0000256" key="1">
    <source>
        <dbReference type="ARBA" id="ARBA00009080"/>
    </source>
</evidence>
<sequence length="293" mass="31196">MTSTARRPVVGFVGLGHMGGAMAGRLLGAGYEVYGTSRTRERAEPLVADGLRWIDDAGSLAKTSEVVVTSIPDDSALELVADSIIPELADGQVWIDMSTVSPRVSREVADRVLATGARLLDAPVSGSVPQVRAGTLTIMVGGDEQAYHQVEPVLGELGRPTYIGGNGQGLALKLGINISLAVQVLAMAEGLLLAERSGVDRELALRVMTASPIGSPMLQAREPLLLNLPDEAWFDIRLMQKDLVLALEAGRTLEVLLPTATSADEILTLARALGYERRDIAGVFEVLDRLTRH</sequence>
<dbReference type="PIRSF" id="PIRSF000103">
    <property type="entry name" value="HIBADH"/>
    <property type="match status" value="1"/>
</dbReference>
<dbReference type="GO" id="GO:0051287">
    <property type="term" value="F:NAD binding"/>
    <property type="evidence" value="ECO:0007669"/>
    <property type="project" value="InterPro"/>
</dbReference>
<name>A0A4R7ZV86_9ACTN</name>
<dbReference type="InterPro" id="IPR008927">
    <property type="entry name" value="6-PGluconate_DH-like_C_sf"/>
</dbReference>
<dbReference type="Gene3D" id="3.40.50.720">
    <property type="entry name" value="NAD(P)-binding Rossmann-like Domain"/>
    <property type="match status" value="1"/>
</dbReference>
<dbReference type="EMBL" id="SODF01000001">
    <property type="protein sequence ID" value="TDW22017.1"/>
    <property type="molecule type" value="Genomic_DNA"/>
</dbReference>
<dbReference type="RefSeq" id="WP_134115500.1">
    <property type="nucleotide sequence ID" value="NZ_SODF01000001.1"/>
</dbReference>
<evidence type="ECO:0000259" key="6">
    <source>
        <dbReference type="Pfam" id="PF14833"/>
    </source>
</evidence>
<reference evidence="7 8" key="1">
    <citation type="submission" date="2019-03" db="EMBL/GenBank/DDBJ databases">
        <title>Genomic Encyclopedia of Type Strains, Phase III (KMG-III): the genomes of soil and plant-associated and newly described type strains.</title>
        <authorList>
            <person name="Whitman W."/>
        </authorList>
    </citation>
    <scope>NUCLEOTIDE SEQUENCE [LARGE SCALE GENOMIC DNA]</scope>
    <source>
        <strain evidence="7 8">VKM Ac-2570</strain>
    </source>
</reference>
<dbReference type="GO" id="GO:0016054">
    <property type="term" value="P:organic acid catabolic process"/>
    <property type="evidence" value="ECO:0007669"/>
    <property type="project" value="UniProtKB-ARBA"/>
</dbReference>
<feature type="domain" description="6-phosphogluconate dehydrogenase NADP-binding" evidence="5">
    <location>
        <begin position="10"/>
        <end position="162"/>
    </location>
</feature>
<dbReference type="PANTHER" id="PTHR43060">
    <property type="entry name" value="3-HYDROXYISOBUTYRATE DEHYDROGENASE-LIKE 1, MITOCHONDRIAL-RELATED"/>
    <property type="match status" value="1"/>
</dbReference>
<feature type="domain" description="3-hydroxyisobutyrate dehydrogenase-like NAD-binding" evidence="6">
    <location>
        <begin position="167"/>
        <end position="286"/>
    </location>
</feature>
<dbReference type="InterPro" id="IPR036291">
    <property type="entry name" value="NAD(P)-bd_dom_sf"/>
</dbReference>
<dbReference type="OrthoDB" id="5176214at2"/>
<dbReference type="InterPro" id="IPR015815">
    <property type="entry name" value="HIBADH-related"/>
</dbReference>
<organism evidence="7 8">
    <name type="scientific">Kribbella kalugense</name>
    <dbReference type="NCBI Taxonomy" id="2512221"/>
    <lineage>
        <taxon>Bacteria</taxon>
        <taxon>Bacillati</taxon>
        <taxon>Actinomycetota</taxon>
        <taxon>Actinomycetes</taxon>
        <taxon>Propionibacteriales</taxon>
        <taxon>Kribbellaceae</taxon>
        <taxon>Kribbella</taxon>
    </lineage>
</organism>
<dbReference type="Pfam" id="PF14833">
    <property type="entry name" value="NAD_binding_11"/>
    <property type="match status" value="1"/>
</dbReference>
<dbReference type="InterPro" id="IPR029154">
    <property type="entry name" value="HIBADH-like_NADP-bd"/>
</dbReference>
<proteinExistence type="inferred from homology"/>
<evidence type="ECO:0000313" key="7">
    <source>
        <dbReference type="EMBL" id="TDW22017.1"/>
    </source>
</evidence>
<comment type="caution">
    <text evidence="7">The sequence shown here is derived from an EMBL/GenBank/DDBJ whole genome shotgun (WGS) entry which is preliminary data.</text>
</comment>
<keyword evidence="2" id="KW-0560">Oxidoreductase</keyword>
<accession>A0A4R7ZV86</accession>
<keyword evidence="8" id="KW-1185">Reference proteome</keyword>
<protein>
    <submittedName>
        <fullName evidence="7">3-hydroxyisobutyrate dehydrogenase</fullName>
    </submittedName>
</protein>
<evidence type="ECO:0000256" key="3">
    <source>
        <dbReference type="ARBA" id="ARBA00023027"/>
    </source>
</evidence>
<dbReference type="InterPro" id="IPR002204">
    <property type="entry name" value="3-OH-isobutyrate_DH-rel_CS"/>
</dbReference>
<dbReference type="GO" id="GO:0016491">
    <property type="term" value="F:oxidoreductase activity"/>
    <property type="evidence" value="ECO:0007669"/>
    <property type="project" value="UniProtKB-KW"/>
</dbReference>
<dbReference type="SUPFAM" id="SSF48179">
    <property type="entry name" value="6-phosphogluconate dehydrogenase C-terminal domain-like"/>
    <property type="match status" value="1"/>
</dbReference>
<evidence type="ECO:0000259" key="5">
    <source>
        <dbReference type="Pfam" id="PF03446"/>
    </source>
</evidence>
<dbReference type="InterPro" id="IPR013328">
    <property type="entry name" value="6PGD_dom2"/>
</dbReference>
<evidence type="ECO:0000313" key="8">
    <source>
        <dbReference type="Proteomes" id="UP000295447"/>
    </source>
</evidence>
<dbReference type="Gene3D" id="1.10.1040.10">
    <property type="entry name" value="N-(1-d-carboxylethyl)-l-norvaline Dehydrogenase, domain 2"/>
    <property type="match status" value="1"/>
</dbReference>
<dbReference type="AlphaFoldDB" id="A0A4R7ZV86"/>
<comment type="similarity">
    <text evidence="1">Belongs to the HIBADH-related family.</text>
</comment>
<dbReference type="Pfam" id="PF03446">
    <property type="entry name" value="NAD_binding_2"/>
    <property type="match status" value="1"/>
</dbReference>
<dbReference type="GO" id="GO:0050661">
    <property type="term" value="F:NADP binding"/>
    <property type="evidence" value="ECO:0007669"/>
    <property type="project" value="InterPro"/>
</dbReference>
<feature type="active site" evidence="4">
    <location>
        <position position="173"/>
    </location>
</feature>
<evidence type="ECO:0000256" key="4">
    <source>
        <dbReference type="PIRSR" id="PIRSR000103-1"/>
    </source>
</evidence>
<evidence type="ECO:0000256" key="2">
    <source>
        <dbReference type="ARBA" id="ARBA00023002"/>
    </source>
</evidence>
<dbReference type="InterPro" id="IPR006115">
    <property type="entry name" value="6PGDH_NADP-bd"/>
</dbReference>
<dbReference type="SUPFAM" id="SSF51735">
    <property type="entry name" value="NAD(P)-binding Rossmann-fold domains"/>
    <property type="match status" value="1"/>
</dbReference>
<dbReference type="PROSITE" id="PS00895">
    <property type="entry name" value="3_HYDROXYISOBUT_DH"/>
    <property type="match status" value="1"/>
</dbReference>
<gene>
    <name evidence="7" type="ORF">EV650_0849</name>
</gene>
<dbReference type="Proteomes" id="UP000295447">
    <property type="component" value="Unassembled WGS sequence"/>
</dbReference>
<keyword evidence="3" id="KW-0520">NAD</keyword>